<comment type="caution">
    <text evidence="1">The sequence shown here is derived from an EMBL/GenBank/DDBJ whole genome shotgun (WGS) entry which is preliminary data.</text>
</comment>
<evidence type="ECO:0000313" key="2">
    <source>
        <dbReference type="Proteomes" id="UP000735302"/>
    </source>
</evidence>
<reference evidence="1 2" key="1">
    <citation type="journal article" date="2021" name="Elife">
        <title>Chloroplast acquisition without the gene transfer in kleptoplastic sea slugs, Plakobranchus ocellatus.</title>
        <authorList>
            <person name="Maeda T."/>
            <person name="Takahashi S."/>
            <person name="Yoshida T."/>
            <person name="Shimamura S."/>
            <person name="Takaki Y."/>
            <person name="Nagai Y."/>
            <person name="Toyoda A."/>
            <person name="Suzuki Y."/>
            <person name="Arimoto A."/>
            <person name="Ishii H."/>
            <person name="Satoh N."/>
            <person name="Nishiyama T."/>
            <person name="Hasebe M."/>
            <person name="Maruyama T."/>
            <person name="Minagawa J."/>
            <person name="Obokata J."/>
            <person name="Shigenobu S."/>
        </authorList>
    </citation>
    <scope>NUCLEOTIDE SEQUENCE [LARGE SCALE GENOMIC DNA]</scope>
</reference>
<dbReference type="AlphaFoldDB" id="A0AAV3ZQJ5"/>
<proteinExistence type="predicted"/>
<accession>A0AAV3ZQJ5</accession>
<protein>
    <submittedName>
        <fullName evidence="1">Uncharacterized protein</fullName>
    </submittedName>
</protein>
<dbReference type="Proteomes" id="UP000735302">
    <property type="component" value="Unassembled WGS sequence"/>
</dbReference>
<evidence type="ECO:0000313" key="1">
    <source>
        <dbReference type="EMBL" id="GFO01331.1"/>
    </source>
</evidence>
<name>A0AAV3ZQJ5_9GAST</name>
<keyword evidence="2" id="KW-1185">Reference proteome</keyword>
<sequence>MLLNLHLELRHMKLFINLVYRAGKCKPHHLVWSCLNNVNKIWPRSRPRTQCPSPPRYKIPSGYHRELSHLIRPAAILILGRSITPGITIESFNRTLPQALISRYWKLSAGVGLTFRIQLYES</sequence>
<gene>
    <name evidence="1" type="ORF">PoB_002783600</name>
</gene>
<dbReference type="EMBL" id="BLXT01003273">
    <property type="protein sequence ID" value="GFO01331.1"/>
    <property type="molecule type" value="Genomic_DNA"/>
</dbReference>
<organism evidence="1 2">
    <name type="scientific">Plakobranchus ocellatus</name>
    <dbReference type="NCBI Taxonomy" id="259542"/>
    <lineage>
        <taxon>Eukaryota</taxon>
        <taxon>Metazoa</taxon>
        <taxon>Spiralia</taxon>
        <taxon>Lophotrochozoa</taxon>
        <taxon>Mollusca</taxon>
        <taxon>Gastropoda</taxon>
        <taxon>Heterobranchia</taxon>
        <taxon>Euthyneura</taxon>
        <taxon>Panpulmonata</taxon>
        <taxon>Sacoglossa</taxon>
        <taxon>Placobranchoidea</taxon>
        <taxon>Plakobranchidae</taxon>
        <taxon>Plakobranchus</taxon>
    </lineage>
</organism>